<dbReference type="EMBL" id="JAOAOG010000311">
    <property type="protein sequence ID" value="KAJ6230471.1"/>
    <property type="molecule type" value="Genomic_DNA"/>
</dbReference>
<dbReference type="InterPro" id="IPR017853">
    <property type="entry name" value="GH"/>
</dbReference>
<evidence type="ECO:0000256" key="2">
    <source>
        <dbReference type="SAM" id="Phobius"/>
    </source>
</evidence>
<dbReference type="Proteomes" id="UP001150062">
    <property type="component" value="Unassembled WGS sequence"/>
</dbReference>
<name>A0ABQ8XCU7_9EUKA</name>
<feature type="region of interest" description="Disordered" evidence="1">
    <location>
        <begin position="781"/>
        <end position="808"/>
    </location>
</feature>
<proteinExistence type="predicted"/>
<keyword evidence="2" id="KW-0472">Membrane</keyword>
<protein>
    <submittedName>
        <fullName evidence="3">Alpha-l-iduronidase</fullName>
    </submittedName>
</protein>
<keyword evidence="2" id="KW-0812">Transmembrane</keyword>
<evidence type="ECO:0000313" key="3">
    <source>
        <dbReference type="EMBL" id="KAJ6230471.1"/>
    </source>
</evidence>
<evidence type="ECO:0000313" key="4">
    <source>
        <dbReference type="Proteomes" id="UP001150062"/>
    </source>
</evidence>
<organism evidence="3 4">
    <name type="scientific">Anaeramoeba flamelloides</name>
    <dbReference type="NCBI Taxonomy" id="1746091"/>
    <lineage>
        <taxon>Eukaryota</taxon>
        <taxon>Metamonada</taxon>
        <taxon>Anaeramoebidae</taxon>
        <taxon>Anaeramoeba</taxon>
    </lineage>
</organism>
<comment type="caution">
    <text evidence="3">The sequence shown here is derived from an EMBL/GenBank/DDBJ whole genome shotgun (WGS) entry which is preliminary data.</text>
</comment>
<dbReference type="SUPFAM" id="SSF51445">
    <property type="entry name" value="(Trans)glycosidases"/>
    <property type="match status" value="1"/>
</dbReference>
<feature type="transmembrane region" description="Helical" evidence="2">
    <location>
        <begin position="817"/>
        <end position="839"/>
    </location>
</feature>
<keyword evidence="4" id="KW-1185">Reference proteome</keyword>
<reference evidence="3" key="1">
    <citation type="submission" date="2022-08" db="EMBL/GenBank/DDBJ databases">
        <title>Novel sulfate-reducing endosymbionts in the free-living metamonad Anaeramoeba.</title>
        <authorList>
            <person name="Jerlstrom-Hultqvist J."/>
            <person name="Cepicka I."/>
            <person name="Gallot-Lavallee L."/>
            <person name="Salas-Leiva D."/>
            <person name="Curtis B.A."/>
            <person name="Zahonova K."/>
            <person name="Pipaliya S."/>
            <person name="Dacks J."/>
            <person name="Roger A.J."/>
        </authorList>
    </citation>
    <scope>NUCLEOTIDE SEQUENCE</scope>
    <source>
        <strain evidence="3">Schooner1</strain>
    </source>
</reference>
<keyword evidence="2" id="KW-1133">Transmembrane helix</keyword>
<gene>
    <name evidence="3" type="ORF">M0813_06699</name>
</gene>
<accession>A0ABQ8XCU7</accession>
<sequence length="864" mass="98931">MFLASCYEQRACKYQETDTIVLSEFYNADYWTFRYLKGTLSYEEGKTTTDPPGCDGGDHLCIAIKPMGYFSNEFYPENDMLIPEGSDKISLDFDIISPHSKMVKPTIIARNLENDERVSFKFTSTECPDEYFSCDDEYFFESTSISSSVSYRLVSIEFRGHLPEDDDPNKDLPIILRLNSLTAHRASSSNQYNLRIPNFIQDGTKLMNLITYTPQSSTYTFKYTVYPFLKDSQSNEIINADLGNVQKEYETTDLAFGSLNTETHFSLDDLDPGNYIIHYAMTDNGNGGTEVLSDSEPFVVLESDSFERDLFFGFNIEFFEPMQPIYKAGVQNVRLFLNWNMLVEDDGTQDLHKWPWYRNVIRNARANGMNVHVVLNKVPDYYSTYQDGDRLDASKYPTKDLVMDENNDNVVDYSDTSFYKFVVDFVTDYQDIIDTVEIANEYGLNYCETWASYTGSVAGKIYDCDENSATYKESYILEFTSGSLENREGEYLELLRAGYLAVKSVDQSIPVTAMGIAGLNLDMLERMKDYRYSDGKRMAEFCDIMNFHTYFGISPPEFTTINANTGGGNENTTLEETLQSLMDYVKEHFDDKPVWLSEFGYDDLYGTWVDGVFLRPSTRREQAVHTARAMILFKRHGIQYIFPFIASDNPNYANFFSGMGIKDSNGKGKEYMVSYHKIASNFGQTAYKETFDIDDFRLEVFEKTESNKKVALVFKKYEGNNTVSIVFKSKTDFSFSPFFHSPIKNSESRRLDLLLDWDNPVIINWSDTDVTQFDLMENIPDLPDDDDGDDGDGDDDSDGDDDKIKADDDNNTTSGGVIAAIVIVCMALVAFLCFTFISYRKNGKSAKLMFFSWKININEKVFRK</sequence>
<feature type="compositionally biased region" description="Acidic residues" evidence="1">
    <location>
        <begin position="782"/>
        <end position="801"/>
    </location>
</feature>
<evidence type="ECO:0000256" key="1">
    <source>
        <dbReference type="SAM" id="MobiDB-lite"/>
    </source>
</evidence>
<dbReference type="Gene3D" id="3.20.20.80">
    <property type="entry name" value="Glycosidases"/>
    <property type="match status" value="1"/>
</dbReference>